<gene>
    <name evidence="1" type="ORF">MENT_LOCUS60143</name>
</gene>
<comment type="caution">
    <text evidence="1">The sequence shown here is derived from an EMBL/GenBank/DDBJ whole genome shotgun (WGS) entry which is preliminary data.</text>
</comment>
<protein>
    <submittedName>
        <fullName evidence="1">Uncharacterized protein</fullName>
    </submittedName>
</protein>
<sequence>MVLNNNLEEHVNNSNEIIEINDENNNELDKLDEENLNEIKFKEEHLIEQKTEINEQEKIFFNQLDHEIIAHINLNGN</sequence>
<proteinExistence type="predicted"/>
<evidence type="ECO:0000313" key="2">
    <source>
        <dbReference type="Proteomes" id="UP000580250"/>
    </source>
</evidence>
<dbReference type="EMBL" id="CAJEWN010003041">
    <property type="protein sequence ID" value="CAD2206274.1"/>
    <property type="molecule type" value="Genomic_DNA"/>
</dbReference>
<dbReference type="Proteomes" id="UP000580250">
    <property type="component" value="Unassembled WGS sequence"/>
</dbReference>
<evidence type="ECO:0000313" key="1">
    <source>
        <dbReference type="EMBL" id="CAD2206274.1"/>
    </source>
</evidence>
<accession>A0A6V7Y3Y1</accession>
<name>A0A6V7Y3Y1_MELEN</name>
<reference evidence="1 2" key="1">
    <citation type="submission" date="2020-08" db="EMBL/GenBank/DDBJ databases">
        <authorList>
            <person name="Koutsovoulos G."/>
            <person name="Danchin GJ E."/>
        </authorList>
    </citation>
    <scope>NUCLEOTIDE SEQUENCE [LARGE SCALE GENOMIC DNA]</scope>
</reference>
<dbReference type="AlphaFoldDB" id="A0A6V7Y3Y1"/>
<organism evidence="1 2">
    <name type="scientific">Meloidogyne enterolobii</name>
    <name type="common">Root-knot nematode worm</name>
    <name type="synonym">Meloidogyne mayaguensis</name>
    <dbReference type="NCBI Taxonomy" id="390850"/>
    <lineage>
        <taxon>Eukaryota</taxon>
        <taxon>Metazoa</taxon>
        <taxon>Ecdysozoa</taxon>
        <taxon>Nematoda</taxon>
        <taxon>Chromadorea</taxon>
        <taxon>Rhabditida</taxon>
        <taxon>Tylenchina</taxon>
        <taxon>Tylenchomorpha</taxon>
        <taxon>Tylenchoidea</taxon>
        <taxon>Meloidogynidae</taxon>
        <taxon>Meloidogyninae</taxon>
        <taxon>Meloidogyne</taxon>
    </lineage>
</organism>